<evidence type="ECO:0000313" key="8">
    <source>
        <dbReference type="EMBL" id="MBO4209922.1"/>
    </source>
</evidence>
<dbReference type="Pfam" id="PF08281">
    <property type="entry name" value="Sigma70_r4_2"/>
    <property type="match status" value="1"/>
</dbReference>
<dbReference type="InterPro" id="IPR039425">
    <property type="entry name" value="RNA_pol_sigma-70-like"/>
</dbReference>
<keyword evidence="3" id="KW-0805">Transcription regulation</keyword>
<dbReference type="PANTHER" id="PTHR43133:SF65">
    <property type="entry name" value="ECF RNA POLYMERASE SIGMA FACTOR SIGG"/>
    <property type="match status" value="1"/>
</dbReference>
<dbReference type="SUPFAM" id="SSF88946">
    <property type="entry name" value="Sigma2 domain of RNA polymerase sigma factors"/>
    <property type="match status" value="1"/>
</dbReference>
<dbReference type="InterPro" id="IPR036388">
    <property type="entry name" value="WH-like_DNA-bd_sf"/>
</dbReference>
<dbReference type="Proteomes" id="UP000823521">
    <property type="component" value="Unassembled WGS sequence"/>
</dbReference>
<evidence type="ECO:0000259" key="6">
    <source>
        <dbReference type="Pfam" id="PF04542"/>
    </source>
</evidence>
<feature type="domain" description="RNA polymerase sigma factor 70 region 4 type 2" evidence="7">
    <location>
        <begin position="131"/>
        <end position="183"/>
    </location>
</feature>
<accession>A0ABS3VZG7</accession>
<dbReference type="NCBIfam" id="TIGR02960">
    <property type="entry name" value="SigX5"/>
    <property type="match status" value="1"/>
</dbReference>
<dbReference type="SUPFAM" id="SSF88659">
    <property type="entry name" value="Sigma3 and sigma4 domains of RNA polymerase sigma factors"/>
    <property type="match status" value="1"/>
</dbReference>
<evidence type="ECO:0000256" key="2">
    <source>
        <dbReference type="ARBA" id="ARBA00011344"/>
    </source>
</evidence>
<evidence type="ECO:0000313" key="9">
    <source>
        <dbReference type="Proteomes" id="UP000823521"/>
    </source>
</evidence>
<name>A0ABS3VZG7_MICEH</name>
<dbReference type="EMBL" id="WVUH01000373">
    <property type="protein sequence ID" value="MBO4209922.1"/>
    <property type="molecule type" value="Genomic_DNA"/>
</dbReference>
<evidence type="ECO:0000256" key="5">
    <source>
        <dbReference type="ARBA" id="ARBA00023163"/>
    </source>
</evidence>
<dbReference type="Gene3D" id="3.10.450.50">
    <property type="match status" value="1"/>
</dbReference>
<dbReference type="InterPro" id="IPR032710">
    <property type="entry name" value="NTF2-like_dom_sf"/>
</dbReference>
<keyword evidence="4" id="KW-0731">Sigma factor</keyword>
<dbReference type="Pfam" id="PF04542">
    <property type="entry name" value="Sigma70_r2"/>
    <property type="match status" value="1"/>
</dbReference>
<protein>
    <submittedName>
        <fullName evidence="8">Sigma-70 family RNA polymerase sigma factor</fullName>
    </submittedName>
</protein>
<evidence type="ECO:0000256" key="3">
    <source>
        <dbReference type="ARBA" id="ARBA00023015"/>
    </source>
</evidence>
<comment type="caution">
    <text evidence="8">The sequence shown here is derived from an EMBL/GenBank/DDBJ whole genome shotgun (WGS) entry which is preliminary data.</text>
</comment>
<dbReference type="PANTHER" id="PTHR43133">
    <property type="entry name" value="RNA POLYMERASE ECF-TYPE SIGMA FACTO"/>
    <property type="match status" value="1"/>
</dbReference>
<reference evidence="8 9" key="1">
    <citation type="submission" date="2019-12" db="EMBL/GenBank/DDBJ databases">
        <title>Whole genome sequencing of endophytic Actinobacterium Micromonospora sp. MPMI6T.</title>
        <authorList>
            <person name="Evv R."/>
            <person name="Podile A.R."/>
        </authorList>
    </citation>
    <scope>NUCLEOTIDE SEQUENCE [LARGE SCALE GENOMIC DNA]</scope>
    <source>
        <strain evidence="8 9">MPMI6</strain>
    </source>
</reference>
<dbReference type="InterPro" id="IPR013249">
    <property type="entry name" value="RNA_pol_sigma70_r4_t2"/>
</dbReference>
<dbReference type="SUPFAM" id="SSF54427">
    <property type="entry name" value="NTF2-like"/>
    <property type="match status" value="1"/>
</dbReference>
<dbReference type="Gene3D" id="1.10.10.10">
    <property type="entry name" value="Winged helix-like DNA-binding domain superfamily/Winged helix DNA-binding domain"/>
    <property type="match status" value="1"/>
</dbReference>
<comment type="subunit">
    <text evidence="2">Interacts transiently with the RNA polymerase catalytic core formed by RpoA, RpoB, RpoC and RpoZ (2 alpha, 1 beta, 1 beta' and 1 omega subunit) to form the RNA polymerase holoenzyme that can initiate transcription.</text>
</comment>
<evidence type="ECO:0000256" key="1">
    <source>
        <dbReference type="ARBA" id="ARBA00010641"/>
    </source>
</evidence>
<evidence type="ECO:0000256" key="4">
    <source>
        <dbReference type="ARBA" id="ARBA00023082"/>
    </source>
</evidence>
<dbReference type="InterPro" id="IPR007627">
    <property type="entry name" value="RNA_pol_sigma70_r2"/>
</dbReference>
<keyword evidence="9" id="KW-1185">Reference proteome</keyword>
<comment type="similarity">
    <text evidence="1">Belongs to the sigma-70 factor family. ECF subfamily.</text>
</comment>
<dbReference type="InterPro" id="IPR013325">
    <property type="entry name" value="RNA_pol_sigma_r2"/>
</dbReference>
<dbReference type="CDD" id="cd06171">
    <property type="entry name" value="Sigma70_r4"/>
    <property type="match status" value="1"/>
</dbReference>
<dbReference type="NCBIfam" id="NF006089">
    <property type="entry name" value="PRK08241.1"/>
    <property type="match status" value="1"/>
</dbReference>
<dbReference type="InterPro" id="IPR014284">
    <property type="entry name" value="RNA_pol_sigma-70_dom"/>
</dbReference>
<organism evidence="8 9">
    <name type="scientific">Micromonospora echinofusca</name>
    <dbReference type="NCBI Taxonomy" id="47858"/>
    <lineage>
        <taxon>Bacteria</taxon>
        <taxon>Bacillati</taxon>
        <taxon>Actinomycetota</taxon>
        <taxon>Actinomycetes</taxon>
        <taxon>Micromonosporales</taxon>
        <taxon>Micromonosporaceae</taxon>
        <taxon>Micromonospora</taxon>
    </lineage>
</organism>
<dbReference type="InterPro" id="IPR013324">
    <property type="entry name" value="RNA_pol_sigma_r3/r4-like"/>
</dbReference>
<feature type="domain" description="RNA polymerase sigma-70 region 2" evidence="6">
    <location>
        <begin position="11"/>
        <end position="76"/>
    </location>
</feature>
<dbReference type="InterPro" id="IPR014305">
    <property type="entry name" value="RNA_pol_sigma-G_actinobac"/>
</dbReference>
<gene>
    <name evidence="8" type="ORF">GSF22_28605</name>
</gene>
<keyword evidence="5" id="KW-0804">Transcription</keyword>
<dbReference type="Gene3D" id="1.10.1740.10">
    <property type="match status" value="1"/>
</dbReference>
<sequence length="321" mass="35071">MAGPDGRSTLEGHRRELTGYCYRMLGSIFDAEDAVQETMLRAWRGVDRFDGRSSLRTWLYRIAHHVCLDQLGGRRRRGVPVELGSPSAPVETALGGPGSDRLWIGPAPDRSVLPEAGDPADVTLARESVRLAFVAALQHLPPRQRAVLILRDVLRWQAAEVAGLLGDTVASVNSALQRARATMAGRTAGADAGPDALDPVHRDLLDRYVASFERYDIDTLVGLLREDATHCMPPYRMWLRGATDIGRWMRGPGRDCRGSRLLPVGANGGCAFAQYRPDPAGGHRPFSIQLLTVSAGRISGFTHFLDTRLFPVFGLPPHLAP</sequence>
<proteinExistence type="inferred from homology"/>
<dbReference type="NCBIfam" id="TIGR02937">
    <property type="entry name" value="sigma70-ECF"/>
    <property type="match status" value="1"/>
</dbReference>
<evidence type="ECO:0000259" key="7">
    <source>
        <dbReference type="Pfam" id="PF08281"/>
    </source>
</evidence>